<evidence type="ECO:0000256" key="1">
    <source>
        <dbReference type="ARBA" id="ARBA00022485"/>
    </source>
</evidence>
<dbReference type="EMBL" id="LNTB01000001">
    <property type="protein sequence ID" value="KSW12197.1"/>
    <property type="molecule type" value="Genomic_DNA"/>
</dbReference>
<dbReference type="Pfam" id="PF13237">
    <property type="entry name" value="Fer4_10"/>
    <property type="match status" value="1"/>
</dbReference>
<accession>A0A0V8RVX7</accession>
<dbReference type="PANTHER" id="PTHR43687:SF1">
    <property type="entry name" value="FERREDOXIN III"/>
    <property type="match status" value="1"/>
</dbReference>
<evidence type="ECO:0000259" key="5">
    <source>
        <dbReference type="PROSITE" id="PS51379"/>
    </source>
</evidence>
<dbReference type="RefSeq" id="WP_058370878.1">
    <property type="nucleotide sequence ID" value="NZ_LNTB01000001.1"/>
</dbReference>
<evidence type="ECO:0000313" key="6">
    <source>
        <dbReference type="EMBL" id="KSW12197.1"/>
    </source>
</evidence>
<dbReference type="SUPFAM" id="SSF54862">
    <property type="entry name" value="4Fe-4S ferredoxins"/>
    <property type="match status" value="1"/>
</dbReference>
<keyword evidence="4" id="KW-0411">Iron-sulfur</keyword>
<keyword evidence="3" id="KW-0408">Iron</keyword>
<evidence type="ECO:0000256" key="4">
    <source>
        <dbReference type="ARBA" id="ARBA00023014"/>
    </source>
</evidence>
<dbReference type="PANTHER" id="PTHR43687">
    <property type="entry name" value="ADENYLYLSULFATE REDUCTASE, BETA SUBUNIT"/>
    <property type="match status" value="1"/>
</dbReference>
<feature type="domain" description="4Fe-4S ferredoxin-type" evidence="5">
    <location>
        <begin position="38"/>
        <end position="68"/>
    </location>
</feature>
<evidence type="ECO:0000256" key="3">
    <source>
        <dbReference type="ARBA" id="ARBA00023004"/>
    </source>
</evidence>
<dbReference type="GO" id="GO:0016491">
    <property type="term" value="F:oxidoreductase activity"/>
    <property type="evidence" value="ECO:0007669"/>
    <property type="project" value="UniProtKB-ARBA"/>
</dbReference>
<name>A0A0V8RVX7_PYROC</name>
<dbReference type="PROSITE" id="PS51379">
    <property type="entry name" value="4FE4S_FER_2"/>
    <property type="match status" value="2"/>
</dbReference>
<keyword evidence="7" id="KW-1185">Reference proteome</keyword>
<protein>
    <recommendedName>
        <fullName evidence="5">4Fe-4S ferredoxin-type domain-containing protein</fullName>
    </recommendedName>
</protein>
<feature type="domain" description="4Fe-4S ferredoxin-type" evidence="5">
    <location>
        <begin position="6"/>
        <end position="37"/>
    </location>
</feature>
<proteinExistence type="predicted"/>
<keyword evidence="2" id="KW-0479">Metal-binding</keyword>
<dbReference type="InterPro" id="IPR017900">
    <property type="entry name" value="4Fe4S_Fe_S_CS"/>
</dbReference>
<keyword evidence="1" id="KW-0004">4Fe-4S</keyword>
<dbReference type="GO" id="GO:0051539">
    <property type="term" value="F:4 iron, 4 sulfur cluster binding"/>
    <property type="evidence" value="ECO:0007669"/>
    <property type="project" value="UniProtKB-KW"/>
</dbReference>
<dbReference type="InterPro" id="IPR050572">
    <property type="entry name" value="Fe-S_Ferredoxin"/>
</dbReference>
<dbReference type="GO" id="GO:0046872">
    <property type="term" value="F:metal ion binding"/>
    <property type="evidence" value="ECO:0007669"/>
    <property type="project" value="UniProtKB-KW"/>
</dbReference>
<dbReference type="STRING" id="2309.CF15_05400"/>
<comment type="caution">
    <text evidence="6">The sequence shown here is derived from an EMBL/GenBank/DDBJ whole genome shotgun (WGS) entry which is preliminary data.</text>
</comment>
<gene>
    <name evidence="6" type="ORF">CF15_05400</name>
</gene>
<evidence type="ECO:0000313" key="7">
    <source>
        <dbReference type="Proteomes" id="UP000053352"/>
    </source>
</evidence>
<evidence type="ECO:0000256" key="2">
    <source>
        <dbReference type="ARBA" id="ARBA00022723"/>
    </source>
</evidence>
<sequence length="88" mass="10036">MAEARVRIRILTDRCKQCLNCVRACTAFDGVYEEGPDGYPVVARPEECVECLICHTVCPTNAIVHENYRETVIINPDEAMAERYRNMV</sequence>
<dbReference type="PROSITE" id="PS00198">
    <property type="entry name" value="4FE4S_FER_1"/>
    <property type="match status" value="1"/>
</dbReference>
<dbReference type="Proteomes" id="UP000053352">
    <property type="component" value="Unassembled WGS sequence"/>
</dbReference>
<dbReference type="Gene3D" id="3.30.70.20">
    <property type="match status" value="1"/>
</dbReference>
<dbReference type="OrthoDB" id="23833at2157"/>
<reference evidence="6 7" key="1">
    <citation type="submission" date="2015-11" db="EMBL/GenBank/DDBJ databases">
        <title>Genome sequence of Pyrodictium occultum PL-19, a marine hyperthermophilic archaeon isolated from Volcano, Italy.</title>
        <authorList>
            <person name="Utturkar S."/>
            <person name="Huber H."/>
            <person name="Leptihn S."/>
            <person name="Brown S."/>
            <person name="Stetter K.O."/>
            <person name="Podar M."/>
        </authorList>
    </citation>
    <scope>NUCLEOTIDE SEQUENCE [LARGE SCALE GENOMIC DNA]</scope>
    <source>
        <strain evidence="6 7">PL-19</strain>
    </source>
</reference>
<dbReference type="AlphaFoldDB" id="A0A0V8RVX7"/>
<dbReference type="InterPro" id="IPR017896">
    <property type="entry name" value="4Fe4S_Fe-S-bd"/>
</dbReference>
<organism evidence="6 7">
    <name type="scientific">Pyrodictium occultum</name>
    <dbReference type="NCBI Taxonomy" id="2309"/>
    <lineage>
        <taxon>Archaea</taxon>
        <taxon>Thermoproteota</taxon>
        <taxon>Thermoprotei</taxon>
        <taxon>Desulfurococcales</taxon>
        <taxon>Pyrodictiaceae</taxon>
        <taxon>Pyrodictium</taxon>
    </lineage>
</organism>